<dbReference type="RefSeq" id="WP_379011369.1">
    <property type="nucleotide sequence ID" value="NZ_JBHSDC010000001.1"/>
</dbReference>
<keyword evidence="1" id="KW-0472">Membrane</keyword>
<dbReference type="EMBL" id="JBHSDC010000001">
    <property type="protein sequence ID" value="MFC4230293.1"/>
    <property type="molecule type" value="Genomic_DNA"/>
</dbReference>
<feature type="chain" id="PRO_5045220024" evidence="2">
    <location>
        <begin position="23"/>
        <end position="69"/>
    </location>
</feature>
<sequence>MNKLQRICATLVLAFITVFANAQTPNNNDVMRSNGKIYVVMAVVIIIMVGLFIYLISVDRKLRKLENKS</sequence>
<feature type="signal peptide" evidence="2">
    <location>
        <begin position="1"/>
        <end position="22"/>
    </location>
</feature>
<reference evidence="4" key="1">
    <citation type="journal article" date="2019" name="Int. J. Syst. Evol. Microbiol.">
        <title>The Global Catalogue of Microorganisms (GCM) 10K type strain sequencing project: providing services to taxonomists for standard genome sequencing and annotation.</title>
        <authorList>
            <consortium name="The Broad Institute Genomics Platform"/>
            <consortium name="The Broad Institute Genome Sequencing Center for Infectious Disease"/>
            <person name="Wu L."/>
            <person name="Ma J."/>
        </authorList>
    </citation>
    <scope>NUCLEOTIDE SEQUENCE [LARGE SCALE GENOMIC DNA]</scope>
    <source>
        <strain evidence="4">CECT 8010</strain>
    </source>
</reference>
<gene>
    <name evidence="3" type="ORF">ACFOW1_00220</name>
</gene>
<dbReference type="Proteomes" id="UP001595906">
    <property type="component" value="Unassembled WGS sequence"/>
</dbReference>
<evidence type="ECO:0000256" key="1">
    <source>
        <dbReference type="SAM" id="Phobius"/>
    </source>
</evidence>
<protein>
    <submittedName>
        <fullName evidence="3">CcmD family protein</fullName>
    </submittedName>
</protein>
<evidence type="ECO:0000313" key="4">
    <source>
        <dbReference type="Proteomes" id="UP001595906"/>
    </source>
</evidence>
<name>A0ABV8PQ61_9BACT</name>
<keyword evidence="2" id="KW-0732">Signal</keyword>
<dbReference type="Pfam" id="PF20077">
    <property type="entry name" value="CcmD_alt"/>
    <property type="match status" value="1"/>
</dbReference>
<feature type="transmembrane region" description="Helical" evidence="1">
    <location>
        <begin position="38"/>
        <end position="58"/>
    </location>
</feature>
<keyword evidence="4" id="KW-1185">Reference proteome</keyword>
<comment type="caution">
    <text evidence="3">The sequence shown here is derived from an EMBL/GenBank/DDBJ whole genome shotgun (WGS) entry which is preliminary data.</text>
</comment>
<accession>A0ABV8PQ61</accession>
<evidence type="ECO:0000313" key="3">
    <source>
        <dbReference type="EMBL" id="MFC4230293.1"/>
    </source>
</evidence>
<evidence type="ECO:0000256" key="2">
    <source>
        <dbReference type="SAM" id="SignalP"/>
    </source>
</evidence>
<organism evidence="3 4">
    <name type="scientific">Parasediminibacterium paludis</name>
    <dbReference type="NCBI Taxonomy" id="908966"/>
    <lineage>
        <taxon>Bacteria</taxon>
        <taxon>Pseudomonadati</taxon>
        <taxon>Bacteroidota</taxon>
        <taxon>Chitinophagia</taxon>
        <taxon>Chitinophagales</taxon>
        <taxon>Chitinophagaceae</taxon>
        <taxon>Parasediminibacterium</taxon>
    </lineage>
</organism>
<keyword evidence="1" id="KW-0812">Transmembrane</keyword>
<proteinExistence type="predicted"/>
<keyword evidence="1" id="KW-1133">Transmembrane helix</keyword>